<evidence type="ECO:0000313" key="2">
    <source>
        <dbReference type="EMBL" id="SFL76549.1"/>
    </source>
</evidence>
<gene>
    <name evidence="2" type="ORF">SAMN05192584_12666</name>
</gene>
<sequence length="73" mass="7434">MSTRTAPASVWWGVYRSLAAAGSGRTLPPHLALPAPGHHGWLLPDVPGASGASGTPGHPGPSGLPRPVERPRT</sequence>
<dbReference type="AlphaFoldDB" id="A0A1I4KCZ7"/>
<evidence type="ECO:0000313" key="3">
    <source>
        <dbReference type="Proteomes" id="UP000198928"/>
    </source>
</evidence>
<reference evidence="3" key="1">
    <citation type="submission" date="2016-10" db="EMBL/GenBank/DDBJ databases">
        <authorList>
            <person name="Varghese N."/>
            <person name="Submissions S."/>
        </authorList>
    </citation>
    <scope>NUCLEOTIDE SEQUENCE [LARGE SCALE GENOMIC DNA]</scope>
    <source>
        <strain evidence="3">PL19</strain>
    </source>
</reference>
<protein>
    <submittedName>
        <fullName evidence="2">Uncharacterized protein</fullName>
    </submittedName>
</protein>
<evidence type="ECO:0000256" key="1">
    <source>
        <dbReference type="SAM" id="MobiDB-lite"/>
    </source>
</evidence>
<name>A0A1I4KCZ7_9ACTN</name>
<keyword evidence="3" id="KW-1185">Reference proteome</keyword>
<proteinExistence type="predicted"/>
<accession>A0A1I4KCZ7</accession>
<dbReference type="Proteomes" id="UP000198928">
    <property type="component" value="Unassembled WGS sequence"/>
</dbReference>
<dbReference type="EMBL" id="FOSG01000026">
    <property type="protein sequence ID" value="SFL76549.1"/>
    <property type="molecule type" value="Genomic_DNA"/>
</dbReference>
<organism evidence="2 3">
    <name type="scientific">Streptomyces pini</name>
    <dbReference type="NCBI Taxonomy" id="1520580"/>
    <lineage>
        <taxon>Bacteria</taxon>
        <taxon>Bacillati</taxon>
        <taxon>Actinomycetota</taxon>
        <taxon>Actinomycetes</taxon>
        <taxon>Kitasatosporales</taxon>
        <taxon>Streptomycetaceae</taxon>
        <taxon>Streptomyces</taxon>
    </lineage>
</organism>
<feature type="region of interest" description="Disordered" evidence="1">
    <location>
        <begin position="34"/>
        <end position="73"/>
    </location>
</feature>